<feature type="domain" description="RING-type" evidence="6">
    <location>
        <begin position="842"/>
        <end position="881"/>
    </location>
</feature>
<proteinExistence type="predicted"/>
<feature type="region of interest" description="Disordered" evidence="5">
    <location>
        <begin position="439"/>
        <end position="481"/>
    </location>
</feature>
<dbReference type="PANTHER" id="PTHR46858">
    <property type="entry name" value="OS05G0521000 PROTEIN"/>
    <property type="match status" value="1"/>
</dbReference>
<dbReference type="PANTHER" id="PTHR46858:SF5">
    <property type="entry name" value="E3 UBIQUITIN-PROTEIN LIGASE APD1-RELATED"/>
    <property type="match status" value="1"/>
</dbReference>
<dbReference type="GO" id="GO:0008270">
    <property type="term" value="F:zinc ion binding"/>
    <property type="evidence" value="ECO:0007669"/>
    <property type="project" value="UniProtKB-KW"/>
</dbReference>
<evidence type="ECO:0000313" key="8">
    <source>
        <dbReference type="Proteomes" id="UP001485043"/>
    </source>
</evidence>
<evidence type="ECO:0000256" key="5">
    <source>
        <dbReference type="SAM" id="MobiDB-lite"/>
    </source>
</evidence>
<reference evidence="7 8" key="1">
    <citation type="journal article" date="2024" name="Nat. Commun.">
        <title>Phylogenomics reveals the evolutionary origins of lichenization in chlorophyte algae.</title>
        <authorList>
            <person name="Puginier C."/>
            <person name="Libourel C."/>
            <person name="Otte J."/>
            <person name="Skaloud P."/>
            <person name="Haon M."/>
            <person name="Grisel S."/>
            <person name="Petersen M."/>
            <person name="Berrin J.G."/>
            <person name="Delaux P.M."/>
            <person name="Dal Grande F."/>
            <person name="Keller J."/>
        </authorList>
    </citation>
    <scope>NUCLEOTIDE SEQUENCE [LARGE SCALE GENOMIC DNA]</scope>
    <source>
        <strain evidence="7 8">SAG 2523</strain>
    </source>
</reference>
<keyword evidence="3" id="KW-0862">Zinc</keyword>
<evidence type="ECO:0000259" key="6">
    <source>
        <dbReference type="PROSITE" id="PS50089"/>
    </source>
</evidence>
<name>A0AAW1TBR3_9CHLO</name>
<accession>A0AAW1TBR3</accession>
<dbReference type="Gene3D" id="3.30.40.10">
    <property type="entry name" value="Zinc/RING finger domain, C3HC4 (zinc finger)"/>
    <property type="match status" value="1"/>
</dbReference>
<dbReference type="SMART" id="SM00184">
    <property type="entry name" value="RING"/>
    <property type="match status" value="1"/>
</dbReference>
<dbReference type="AlphaFoldDB" id="A0AAW1TBR3"/>
<keyword evidence="1" id="KW-0479">Metal-binding</keyword>
<evidence type="ECO:0000313" key="7">
    <source>
        <dbReference type="EMBL" id="KAK9866415.1"/>
    </source>
</evidence>
<feature type="region of interest" description="Disordered" evidence="5">
    <location>
        <begin position="285"/>
        <end position="305"/>
    </location>
</feature>
<dbReference type="InterPro" id="IPR013083">
    <property type="entry name" value="Znf_RING/FYVE/PHD"/>
</dbReference>
<feature type="compositionally biased region" description="Basic and acidic residues" evidence="5">
    <location>
        <begin position="294"/>
        <end position="305"/>
    </location>
</feature>
<dbReference type="Pfam" id="PF13920">
    <property type="entry name" value="zf-C3HC4_3"/>
    <property type="match status" value="1"/>
</dbReference>
<keyword evidence="8" id="KW-1185">Reference proteome</keyword>
<feature type="region of interest" description="Disordered" evidence="5">
    <location>
        <begin position="640"/>
        <end position="669"/>
    </location>
</feature>
<organism evidence="7 8">
    <name type="scientific">Apatococcus fuscideae</name>
    <dbReference type="NCBI Taxonomy" id="2026836"/>
    <lineage>
        <taxon>Eukaryota</taxon>
        <taxon>Viridiplantae</taxon>
        <taxon>Chlorophyta</taxon>
        <taxon>core chlorophytes</taxon>
        <taxon>Trebouxiophyceae</taxon>
        <taxon>Chlorellales</taxon>
        <taxon>Chlorellaceae</taxon>
        <taxon>Apatococcus</taxon>
    </lineage>
</organism>
<dbReference type="InterPro" id="IPR001841">
    <property type="entry name" value="Znf_RING"/>
</dbReference>
<evidence type="ECO:0000256" key="1">
    <source>
        <dbReference type="ARBA" id="ARBA00022723"/>
    </source>
</evidence>
<dbReference type="GO" id="GO:0061630">
    <property type="term" value="F:ubiquitin protein ligase activity"/>
    <property type="evidence" value="ECO:0007669"/>
    <property type="project" value="TreeGrafter"/>
</dbReference>
<dbReference type="Proteomes" id="UP001485043">
    <property type="component" value="Unassembled WGS sequence"/>
</dbReference>
<evidence type="ECO:0000256" key="3">
    <source>
        <dbReference type="ARBA" id="ARBA00022833"/>
    </source>
</evidence>
<dbReference type="SUPFAM" id="SSF57850">
    <property type="entry name" value="RING/U-box"/>
    <property type="match status" value="1"/>
</dbReference>
<protein>
    <recommendedName>
        <fullName evidence="6">RING-type domain-containing protein</fullName>
    </recommendedName>
</protein>
<keyword evidence="2 4" id="KW-0863">Zinc-finger</keyword>
<dbReference type="PROSITE" id="PS50089">
    <property type="entry name" value="ZF_RING_2"/>
    <property type="match status" value="1"/>
</dbReference>
<evidence type="ECO:0000256" key="4">
    <source>
        <dbReference type="PROSITE-ProRule" id="PRU00175"/>
    </source>
</evidence>
<dbReference type="GO" id="GO:0016567">
    <property type="term" value="P:protein ubiquitination"/>
    <property type="evidence" value="ECO:0007669"/>
    <property type="project" value="TreeGrafter"/>
</dbReference>
<comment type="caution">
    <text evidence="7">The sequence shown here is derived from an EMBL/GenBank/DDBJ whole genome shotgun (WGS) entry which is preliminary data.</text>
</comment>
<dbReference type="EMBL" id="JALJOV010000164">
    <property type="protein sequence ID" value="KAK9866415.1"/>
    <property type="molecule type" value="Genomic_DNA"/>
</dbReference>
<gene>
    <name evidence="7" type="ORF">WJX84_011269</name>
</gene>
<evidence type="ECO:0000256" key="2">
    <source>
        <dbReference type="ARBA" id="ARBA00022771"/>
    </source>
</evidence>
<feature type="compositionally biased region" description="Low complexity" evidence="5">
    <location>
        <begin position="112"/>
        <end position="130"/>
    </location>
</feature>
<feature type="compositionally biased region" description="Basic residues" evidence="5">
    <location>
        <begin position="647"/>
        <end position="660"/>
    </location>
</feature>
<sequence length="887" mass="96607">MRSTPTSESRTRPGAKRSLLQNSCWPITSQLGALATLPRLWVDRAIGRDFYPFIQARKAGQGKAPRWGVVRHLLEVKAVCQKIRKQSAQYSVLGQQSAFMFMGQFDGELQLPSSSASHPANTAPPASTSARHGCSALAAVESPKSKEHPAERELEFEVFQRLVDVLEASPSGPAWSKVVESRLGKLEKQEGQFDAALWAEAQLRGCVSRCLPDDELAEEHFKLLVRMVEASQRRLSLKSPAYEQSRKASSATHLPAYQATCQDRMLQPSEEQLVKRQLKLEGKVYRIRQQPDNASHDSDSEEDLSRQSIEERVRIAIHRHVLHRSSRNWHPRVPIPRDASGEVVGVCTSLILLNPCTDEASRVSLTRQACKERAEAYILSSPTASVTVETFVEEGRMLPFHKVDCFRLVDLRIVRHGLQDFALAAIVDIMDSVDRADRRASDTNSTATAGGQFARPKPMGLHRRLASQGMAPSPARPVPKGRALREAPAAPNIESLLAEIFQNNQAANTPAEASMKREAAVASSASSENAIDLPEAAQLMASMAAAMATIGQASAALTASIHQAASWLGQRRAQAANPAQQDQVRERMRTSKAALLKLRPIEAMVAEAVKNVQPDAAEDEECSPQDDAIQPGPLLFTRQDEKSAAKAAKKAAKKQRKRHQQPPDGELRPENFELVVDALAALHSGSALPAAGHIGGTNTSAFAKLRALDDAQQQGLLLAAEGQLVKQHVELHRVMASIWGPDAQTACSHASDELLEADQMLSEMDAAVDTVIQASVALSSSIHRATRWLGHSTAQSVNPAKLQQVRERMRKSKVTLQKLSSAAAEGGCSMQQTGWQEDDNVCVICLEYPPGVTFHPCGHTIACTTCAKLVANARQPCPLCRSPVTPL</sequence>
<feature type="region of interest" description="Disordered" evidence="5">
    <location>
        <begin position="112"/>
        <end position="134"/>
    </location>
</feature>